<dbReference type="GO" id="GO:0016020">
    <property type="term" value="C:membrane"/>
    <property type="evidence" value="ECO:0007669"/>
    <property type="project" value="TreeGrafter"/>
</dbReference>
<dbReference type="InterPro" id="IPR001199">
    <property type="entry name" value="Cyt_B5-like_heme/steroid-bd"/>
</dbReference>
<feature type="region of interest" description="Disordered" evidence="6">
    <location>
        <begin position="80"/>
        <end position="145"/>
    </location>
</feature>
<dbReference type="EMBL" id="JACEFO010002278">
    <property type="protein sequence ID" value="KAF8668329.1"/>
    <property type="molecule type" value="Genomic_DNA"/>
</dbReference>
<evidence type="ECO:0000256" key="3">
    <source>
        <dbReference type="ARBA" id="ARBA00023004"/>
    </source>
</evidence>
<comment type="similarity">
    <text evidence="4 5">Belongs to the cytochrome b5 family.</text>
</comment>
<dbReference type="Proteomes" id="UP000636709">
    <property type="component" value="Unassembled WGS sequence"/>
</dbReference>
<dbReference type="PROSITE" id="PS00191">
    <property type="entry name" value="CYTOCHROME_B5_1"/>
    <property type="match status" value="1"/>
</dbReference>
<dbReference type="Gene3D" id="3.10.120.10">
    <property type="entry name" value="Cytochrome b5-like heme/steroid binding domain"/>
    <property type="match status" value="1"/>
</dbReference>
<organism evidence="8 9">
    <name type="scientific">Digitaria exilis</name>
    <dbReference type="NCBI Taxonomy" id="1010633"/>
    <lineage>
        <taxon>Eukaryota</taxon>
        <taxon>Viridiplantae</taxon>
        <taxon>Streptophyta</taxon>
        <taxon>Embryophyta</taxon>
        <taxon>Tracheophyta</taxon>
        <taxon>Spermatophyta</taxon>
        <taxon>Magnoliopsida</taxon>
        <taxon>Liliopsida</taxon>
        <taxon>Poales</taxon>
        <taxon>Poaceae</taxon>
        <taxon>PACMAD clade</taxon>
        <taxon>Panicoideae</taxon>
        <taxon>Panicodae</taxon>
        <taxon>Paniceae</taxon>
        <taxon>Anthephorinae</taxon>
        <taxon>Digitaria</taxon>
    </lineage>
</organism>
<dbReference type="GO" id="GO:0046872">
    <property type="term" value="F:metal ion binding"/>
    <property type="evidence" value="ECO:0007669"/>
    <property type="project" value="UniProtKB-UniRule"/>
</dbReference>
<dbReference type="OrthoDB" id="260519at2759"/>
<dbReference type="PROSITE" id="PS50255">
    <property type="entry name" value="CYTOCHROME_B5_2"/>
    <property type="match status" value="1"/>
</dbReference>
<evidence type="ECO:0000313" key="9">
    <source>
        <dbReference type="Proteomes" id="UP000636709"/>
    </source>
</evidence>
<keyword evidence="2 5" id="KW-0479">Metal-binding</keyword>
<keyword evidence="3 5" id="KW-0408">Iron</keyword>
<sequence length="145" mass="15789">MEEHPRRRCSRQVYDVTAFMEEHPGGDEVLLACPGKDATADFERIGHSESATLPRISCRSTASVRWRFSTRQTVVSARFSASFLPRHAERDLGPSSGSHPSGGLTPGSDADARKRPGAGTGKKQRNTDRWPPGGETERELAGTQA</sequence>
<evidence type="ECO:0000256" key="4">
    <source>
        <dbReference type="ARBA" id="ARBA00038168"/>
    </source>
</evidence>
<dbReference type="AlphaFoldDB" id="A0A835E614"/>
<accession>A0A835E614</accession>
<evidence type="ECO:0000256" key="1">
    <source>
        <dbReference type="ARBA" id="ARBA00022617"/>
    </source>
</evidence>
<proteinExistence type="inferred from homology"/>
<evidence type="ECO:0000259" key="7">
    <source>
        <dbReference type="PROSITE" id="PS50255"/>
    </source>
</evidence>
<dbReference type="GO" id="GO:0020037">
    <property type="term" value="F:heme binding"/>
    <property type="evidence" value="ECO:0007669"/>
    <property type="project" value="UniProtKB-UniRule"/>
</dbReference>
<dbReference type="InterPro" id="IPR018506">
    <property type="entry name" value="Cyt_B5_heme-BS"/>
</dbReference>
<feature type="compositionally biased region" description="Low complexity" evidence="6">
    <location>
        <begin position="93"/>
        <end position="108"/>
    </location>
</feature>
<evidence type="ECO:0000256" key="2">
    <source>
        <dbReference type="ARBA" id="ARBA00022723"/>
    </source>
</evidence>
<dbReference type="InterPro" id="IPR036400">
    <property type="entry name" value="Cyt_B5-like_heme/steroid_sf"/>
</dbReference>
<gene>
    <name evidence="8" type="ORF">HU200_052387</name>
</gene>
<name>A0A835E614_9POAL</name>
<evidence type="ECO:0000313" key="8">
    <source>
        <dbReference type="EMBL" id="KAF8668329.1"/>
    </source>
</evidence>
<keyword evidence="1 5" id="KW-0349">Heme</keyword>
<feature type="compositionally biased region" description="Basic and acidic residues" evidence="6">
    <location>
        <begin position="135"/>
        <end position="145"/>
    </location>
</feature>
<protein>
    <recommendedName>
        <fullName evidence="7">Cytochrome b5 heme-binding domain-containing protein</fullName>
    </recommendedName>
</protein>
<comment type="caution">
    <text evidence="8">The sequence shown here is derived from an EMBL/GenBank/DDBJ whole genome shotgun (WGS) entry which is preliminary data.</text>
</comment>
<reference evidence="8" key="1">
    <citation type="submission" date="2020-07" db="EMBL/GenBank/DDBJ databases">
        <title>Genome sequence and genetic diversity analysis of an under-domesticated orphan crop, white fonio (Digitaria exilis).</title>
        <authorList>
            <person name="Bennetzen J.L."/>
            <person name="Chen S."/>
            <person name="Ma X."/>
            <person name="Wang X."/>
            <person name="Yssel A.E.J."/>
            <person name="Chaluvadi S.R."/>
            <person name="Johnson M."/>
            <person name="Gangashetty P."/>
            <person name="Hamidou F."/>
            <person name="Sanogo M.D."/>
            <person name="Zwaenepoel A."/>
            <person name="Wallace J."/>
            <person name="Van De Peer Y."/>
            <person name="Van Deynze A."/>
        </authorList>
    </citation>
    <scope>NUCLEOTIDE SEQUENCE</scope>
    <source>
        <tissue evidence="8">Leaves</tissue>
    </source>
</reference>
<dbReference type="PANTHER" id="PTHR19359">
    <property type="entry name" value="CYTOCHROME B5"/>
    <property type="match status" value="1"/>
</dbReference>
<keyword evidence="9" id="KW-1185">Reference proteome</keyword>
<feature type="domain" description="Cytochrome b5 heme-binding" evidence="7">
    <location>
        <begin position="1"/>
        <end position="51"/>
    </location>
</feature>
<evidence type="ECO:0000256" key="5">
    <source>
        <dbReference type="RuleBase" id="RU362121"/>
    </source>
</evidence>
<dbReference type="InterPro" id="IPR050668">
    <property type="entry name" value="Cytochrome_b5"/>
</dbReference>
<dbReference type="SUPFAM" id="SSF55856">
    <property type="entry name" value="Cytochrome b5-like heme/steroid binding domain"/>
    <property type="match status" value="1"/>
</dbReference>
<dbReference type="PRINTS" id="PR00363">
    <property type="entry name" value="CYTOCHROMEB5"/>
</dbReference>
<evidence type="ECO:0000256" key="6">
    <source>
        <dbReference type="SAM" id="MobiDB-lite"/>
    </source>
</evidence>
<dbReference type="Pfam" id="PF00173">
    <property type="entry name" value="Cyt-b5"/>
    <property type="match status" value="1"/>
</dbReference>
<dbReference type="PANTHER" id="PTHR19359:SF30">
    <property type="entry name" value="OS02G0649800 PROTEIN"/>
    <property type="match status" value="1"/>
</dbReference>